<dbReference type="AlphaFoldDB" id="A0A7X5LKF4"/>
<evidence type="ECO:0000259" key="2">
    <source>
        <dbReference type="Pfam" id="PF03413"/>
    </source>
</evidence>
<sequence length="90" mass="9789">MLRVMALLLVVSTSFSGLAFAQSNGEGSISKSQAVKRVKKVENGRVLKVDQTGQIYRVKVLKKSGRVVSVDVDKRSGKVNPSQKKGSNER</sequence>
<feature type="domain" description="PepSY" evidence="2">
    <location>
        <begin position="29"/>
        <end position="79"/>
    </location>
</feature>
<keyword evidence="4" id="KW-1185">Reference proteome</keyword>
<evidence type="ECO:0000256" key="1">
    <source>
        <dbReference type="SAM" id="SignalP"/>
    </source>
</evidence>
<dbReference type="InterPro" id="IPR025711">
    <property type="entry name" value="PepSY"/>
</dbReference>
<evidence type="ECO:0000313" key="3">
    <source>
        <dbReference type="EMBL" id="NDV90971.1"/>
    </source>
</evidence>
<dbReference type="RefSeq" id="WP_163084643.1">
    <property type="nucleotide sequence ID" value="NZ_JAAAWN010000007.1"/>
</dbReference>
<keyword evidence="1" id="KW-0732">Signal</keyword>
<name>A0A7X5LKF4_9ALTE</name>
<evidence type="ECO:0000313" key="4">
    <source>
        <dbReference type="Proteomes" id="UP000470213"/>
    </source>
</evidence>
<feature type="chain" id="PRO_5030980579" evidence="1">
    <location>
        <begin position="22"/>
        <end position="90"/>
    </location>
</feature>
<feature type="signal peptide" evidence="1">
    <location>
        <begin position="1"/>
        <end position="21"/>
    </location>
</feature>
<reference evidence="3 4" key="1">
    <citation type="submission" date="2020-01" db="EMBL/GenBank/DDBJ databases">
        <authorList>
            <person name="Chen J."/>
            <person name="Zhu S."/>
            <person name="Yang J."/>
        </authorList>
    </citation>
    <scope>NUCLEOTIDE SEQUENCE [LARGE SCALE GENOMIC DNA]</scope>
    <source>
        <strain evidence="3 4">345S023</strain>
    </source>
</reference>
<dbReference type="Proteomes" id="UP000470213">
    <property type="component" value="Unassembled WGS sequence"/>
</dbReference>
<comment type="caution">
    <text evidence="3">The sequence shown here is derived from an EMBL/GenBank/DDBJ whole genome shotgun (WGS) entry which is preliminary data.</text>
</comment>
<gene>
    <name evidence="3" type="ORF">GTH32_07155</name>
</gene>
<accession>A0A7X5LKF4</accession>
<dbReference type="EMBL" id="JAAAWN010000007">
    <property type="protein sequence ID" value="NDV90971.1"/>
    <property type="molecule type" value="Genomic_DNA"/>
</dbReference>
<proteinExistence type="predicted"/>
<protein>
    <submittedName>
        <fullName evidence="3">Peptidase M4</fullName>
    </submittedName>
</protein>
<dbReference type="Pfam" id="PF03413">
    <property type="entry name" value="PepSY"/>
    <property type="match status" value="1"/>
</dbReference>
<organism evidence="3 4">
    <name type="scientific">Alteromonas profundi</name>
    <dbReference type="NCBI Taxonomy" id="2696062"/>
    <lineage>
        <taxon>Bacteria</taxon>
        <taxon>Pseudomonadati</taxon>
        <taxon>Pseudomonadota</taxon>
        <taxon>Gammaproteobacteria</taxon>
        <taxon>Alteromonadales</taxon>
        <taxon>Alteromonadaceae</taxon>
        <taxon>Alteromonas/Salinimonas group</taxon>
        <taxon>Alteromonas</taxon>
    </lineage>
</organism>